<sequence length="102" mass="11545">MSASSISYEIDEKREKRPSKSFQTEVTIDKTATTERRQTSTPEDLSRSEIKGCLISFGRNQNNQLSSIISVDDQRLRLWRSHSSANQTDPLITFVADGVHNT</sequence>
<name>A0A4C1X9V7_EUMVA</name>
<dbReference type="Proteomes" id="UP000299102">
    <property type="component" value="Unassembled WGS sequence"/>
</dbReference>
<feature type="compositionally biased region" description="Basic and acidic residues" evidence="1">
    <location>
        <begin position="32"/>
        <end position="45"/>
    </location>
</feature>
<evidence type="ECO:0000256" key="1">
    <source>
        <dbReference type="SAM" id="MobiDB-lite"/>
    </source>
</evidence>
<organism evidence="2 3">
    <name type="scientific">Eumeta variegata</name>
    <name type="common">Bagworm moth</name>
    <name type="synonym">Eumeta japonica</name>
    <dbReference type="NCBI Taxonomy" id="151549"/>
    <lineage>
        <taxon>Eukaryota</taxon>
        <taxon>Metazoa</taxon>
        <taxon>Ecdysozoa</taxon>
        <taxon>Arthropoda</taxon>
        <taxon>Hexapoda</taxon>
        <taxon>Insecta</taxon>
        <taxon>Pterygota</taxon>
        <taxon>Neoptera</taxon>
        <taxon>Endopterygota</taxon>
        <taxon>Lepidoptera</taxon>
        <taxon>Glossata</taxon>
        <taxon>Ditrysia</taxon>
        <taxon>Tineoidea</taxon>
        <taxon>Psychidae</taxon>
        <taxon>Oiketicinae</taxon>
        <taxon>Eumeta</taxon>
    </lineage>
</organism>
<keyword evidence="3" id="KW-1185">Reference proteome</keyword>
<comment type="caution">
    <text evidence="2">The sequence shown here is derived from an EMBL/GenBank/DDBJ whole genome shotgun (WGS) entry which is preliminary data.</text>
</comment>
<dbReference type="AlphaFoldDB" id="A0A4C1X9V7"/>
<protein>
    <submittedName>
        <fullName evidence="2">Uncharacterized protein</fullName>
    </submittedName>
</protein>
<gene>
    <name evidence="2" type="ORF">EVAR_40214_1</name>
</gene>
<reference evidence="2 3" key="1">
    <citation type="journal article" date="2019" name="Commun. Biol.">
        <title>The bagworm genome reveals a unique fibroin gene that provides high tensile strength.</title>
        <authorList>
            <person name="Kono N."/>
            <person name="Nakamura H."/>
            <person name="Ohtoshi R."/>
            <person name="Tomita M."/>
            <person name="Numata K."/>
            <person name="Arakawa K."/>
        </authorList>
    </citation>
    <scope>NUCLEOTIDE SEQUENCE [LARGE SCALE GENOMIC DNA]</scope>
</reference>
<accession>A0A4C1X9V7</accession>
<feature type="region of interest" description="Disordered" evidence="1">
    <location>
        <begin position="1"/>
        <end position="45"/>
    </location>
</feature>
<proteinExistence type="predicted"/>
<evidence type="ECO:0000313" key="3">
    <source>
        <dbReference type="Proteomes" id="UP000299102"/>
    </source>
</evidence>
<dbReference type="EMBL" id="BGZK01000772">
    <property type="protein sequence ID" value="GBP59830.1"/>
    <property type="molecule type" value="Genomic_DNA"/>
</dbReference>
<evidence type="ECO:0000313" key="2">
    <source>
        <dbReference type="EMBL" id="GBP59830.1"/>
    </source>
</evidence>